<reference evidence="9" key="2">
    <citation type="journal article" date="2021" name="PeerJ">
        <title>Extensive microbial diversity within the chicken gut microbiome revealed by metagenomics and culture.</title>
        <authorList>
            <person name="Gilroy R."/>
            <person name="Ravi A."/>
            <person name="Getino M."/>
            <person name="Pursley I."/>
            <person name="Horton D.L."/>
            <person name="Alikhan N.F."/>
            <person name="Baker D."/>
            <person name="Gharbi K."/>
            <person name="Hall N."/>
            <person name="Watson M."/>
            <person name="Adriaenssens E.M."/>
            <person name="Foster-Nyarko E."/>
            <person name="Jarju S."/>
            <person name="Secka A."/>
            <person name="Antonio M."/>
            <person name="Oren A."/>
            <person name="Chaudhuri R.R."/>
            <person name="La Ragione R."/>
            <person name="Hildebrand F."/>
            <person name="Pallen M.J."/>
        </authorList>
    </citation>
    <scope>NUCLEOTIDE SEQUENCE</scope>
    <source>
        <strain evidence="9">CHK199-13235</strain>
    </source>
</reference>
<proteinExistence type="inferred from homology"/>
<dbReference type="Gene3D" id="2.60.120.10">
    <property type="entry name" value="Jelly Rolls"/>
    <property type="match status" value="1"/>
</dbReference>
<evidence type="ECO:0000256" key="6">
    <source>
        <dbReference type="ARBA" id="ARBA00044907"/>
    </source>
</evidence>
<dbReference type="EMBL" id="DVJP01000068">
    <property type="protein sequence ID" value="HIS77142.1"/>
    <property type="molecule type" value="Genomic_DNA"/>
</dbReference>
<keyword evidence="3" id="KW-0464">Manganese</keyword>
<gene>
    <name evidence="9" type="ORF">IAB51_10120</name>
</gene>
<organism evidence="9 10">
    <name type="scientific">Candidatus Merdivicinus excrementipullorum</name>
    <dbReference type="NCBI Taxonomy" id="2840867"/>
    <lineage>
        <taxon>Bacteria</taxon>
        <taxon>Bacillati</taxon>
        <taxon>Bacillota</taxon>
        <taxon>Clostridia</taxon>
        <taxon>Eubacteriales</taxon>
        <taxon>Oscillospiraceae</taxon>
        <taxon>Oscillospiraceae incertae sedis</taxon>
        <taxon>Candidatus Merdivicinus</taxon>
    </lineage>
</organism>
<dbReference type="GO" id="GO:0016853">
    <property type="term" value="F:isomerase activity"/>
    <property type="evidence" value="ECO:0007669"/>
    <property type="project" value="UniProtKB-KW"/>
</dbReference>
<evidence type="ECO:0000256" key="2">
    <source>
        <dbReference type="ARBA" id="ARBA00022723"/>
    </source>
</evidence>
<comment type="caution">
    <text evidence="9">The sequence shown here is derived from an EMBL/GenBank/DDBJ whole genome shotgun (WGS) entry which is preliminary data.</text>
</comment>
<evidence type="ECO:0000256" key="4">
    <source>
        <dbReference type="ARBA" id="ARBA00023235"/>
    </source>
</evidence>
<dbReference type="EC" id="5.3.1.15" evidence="8"/>
<protein>
    <recommendedName>
        <fullName evidence="8">D-lyxose ketol-isomerase</fullName>
        <ecNumber evidence="8">5.3.1.15</ecNumber>
    </recommendedName>
</protein>
<dbReference type="InterPro" id="IPR011051">
    <property type="entry name" value="RmlC_Cupin_sf"/>
</dbReference>
<evidence type="ECO:0000313" key="9">
    <source>
        <dbReference type="EMBL" id="HIS77142.1"/>
    </source>
</evidence>
<dbReference type="Pfam" id="PF07385">
    <property type="entry name" value="Lyx_isomer"/>
    <property type="match status" value="1"/>
</dbReference>
<dbReference type="AlphaFoldDB" id="A0A9D1FP64"/>
<dbReference type="Proteomes" id="UP000824002">
    <property type="component" value="Unassembled WGS sequence"/>
</dbReference>
<keyword evidence="5" id="KW-0119">Carbohydrate metabolism</keyword>
<dbReference type="CDD" id="cd20308">
    <property type="entry name" value="cupin_YdaE"/>
    <property type="match status" value="1"/>
</dbReference>
<accession>A0A9D1FP64</accession>
<dbReference type="SUPFAM" id="SSF51182">
    <property type="entry name" value="RmlC-like cupins"/>
    <property type="match status" value="1"/>
</dbReference>
<evidence type="ECO:0000256" key="8">
    <source>
        <dbReference type="ARBA" id="ARBA00044972"/>
    </source>
</evidence>
<evidence type="ECO:0000256" key="7">
    <source>
        <dbReference type="ARBA" id="ARBA00044951"/>
    </source>
</evidence>
<dbReference type="InterPro" id="IPR014710">
    <property type="entry name" value="RmlC-like_jellyroll"/>
</dbReference>
<comment type="cofactor">
    <cofactor evidence="1">
        <name>Mn(2+)</name>
        <dbReference type="ChEBI" id="CHEBI:29035"/>
    </cofactor>
</comment>
<evidence type="ECO:0000256" key="1">
    <source>
        <dbReference type="ARBA" id="ARBA00001936"/>
    </source>
</evidence>
<reference evidence="9" key="1">
    <citation type="submission" date="2020-10" db="EMBL/GenBank/DDBJ databases">
        <authorList>
            <person name="Gilroy R."/>
        </authorList>
    </citation>
    <scope>NUCLEOTIDE SEQUENCE</scope>
    <source>
        <strain evidence="9">CHK199-13235</strain>
    </source>
</reference>
<evidence type="ECO:0000256" key="5">
    <source>
        <dbReference type="ARBA" id="ARBA00023277"/>
    </source>
</evidence>
<keyword evidence="2" id="KW-0479">Metal-binding</keyword>
<evidence type="ECO:0000256" key="3">
    <source>
        <dbReference type="ARBA" id="ARBA00023211"/>
    </source>
</evidence>
<keyword evidence="4 9" id="KW-0413">Isomerase</keyword>
<comment type="catalytic activity">
    <reaction evidence="6">
        <text>D-lyxose = D-xylulose</text>
        <dbReference type="Rhea" id="RHEA:14201"/>
        <dbReference type="ChEBI" id="CHEBI:16789"/>
        <dbReference type="ChEBI" id="CHEBI:17140"/>
        <dbReference type="EC" id="5.3.1.15"/>
    </reaction>
</comment>
<dbReference type="InterPro" id="IPR010864">
    <property type="entry name" value="D-lyxose_isomer"/>
</dbReference>
<evidence type="ECO:0000313" key="10">
    <source>
        <dbReference type="Proteomes" id="UP000824002"/>
    </source>
</evidence>
<sequence length="182" mass="20995">MKKSVYEEACRKAEEMFEKAHIILTPEEKERLEVADFGLNDLKQTGLQLIVYVNTQRCCAKEMVLTPGQTCPEHRHAPIPELQYPGKEETFRCRYGTCYLYIEGEPAVNPACKPPKGSEEHYTVWHEIVLHPGEQYTMLPNTRHWFQAGAEGAVVSEFSTPSYDEYDIFTDPRIRRIPEIEG</sequence>
<name>A0A9D1FP64_9FIRM</name>
<comment type="similarity">
    <text evidence="7">Belongs to the D-lyxose ketol-isomerase family.</text>
</comment>